<dbReference type="PROSITE" id="PS51886">
    <property type="entry name" value="TLDC"/>
    <property type="match status" value="1"/>
</dbReference>
<protein>
    <submittedName>
        <fullName evidence="4">Uncharacterized protein</fullName>
    </submittedName>
</protein>
<evidence type="ECO:0000313" key="5">
    <source>
        <dbReference type="Proteomes" id="UP001159405"/>
    </source>
</evidence>
<evidence type="ECO:0000256" key="1">
    <source>
        <dbReference type="SAM" id="Coils"/>
    </source>
</evidence>
<dbReference type="Pfam" id="PF07534">
    <property type="entry name" value="TLD"/>
    <property type="match status" value="1"/>
</dbReference>
<organism evidence="4 5">
    <name type="scientific">Porites lobata</name>
    <dbReference type="NCBI Taxonomy" id="104759"/>
    <lineage>
        <taxon>Eukaryota</taxon>
        <taxon>Metazoa</taxon>
        <taxon>Cnidaria</taxon>
        <taxon>Anthozoa</taxon>
        <taxon>Hexacorallia</taxon>
        <taxon>Scleractinia</taxon>
        <taxon>Fungiina</taxon>
        <taxon>Poritidae</taxon>
        <taxon>Porites</taxon>
    </lineage>
</organism>
<accession>A0ABN8NKW0</accession>
<dbReference type="SUPFAM" id="SSF54695">
    <property type="entry name" value="POZ domain"/>
    <property type="match status" value="1"/>
</dbReference>
<keyword evidence="1" id="KW-0175">Coiled coil</keyword>
<gene>
    <name evidence="4" type="ORF">PLOB_00022082</name>
</gene>
<name>A0ABN8NKW0_9CNID</name>
<feature type="domain" description="BTB" evidence="2">
    <location>
        <begin position="65"/>
        <end position="134"/>
    </location>
</feature>
<evidence type="ECO:0000259" key="3">
    <source>
        <dbReference type="PROSITE" id="PS51886"/>
    </source>
</evidence>
<dbReference type="InterPro" id="IPR003131">
    <property type="entry name" value="T1-type_BTB"/>
</dbReference>
<dbReference type="Gene3D" id="3.30.710.10">
    <property type="entry name" value="Potassium Channel Kv1.1, Chain A"/>
    <property type="match status" value="1"/>
</dbReference>
<evidence type="ECO:0000259" key="2">
    <source>
        <dbReference type="PROSITE" id="PS50097"/>
    </source>
</evidence>
<dbReference type="InterPro" id="IPR011333">
    <property type="entry name" value="SKP1/BTB/POZ_sf"/>
</dbReference>
<sequence>MSDRSQEEEELSHTQVLADVEKQIESVCSQLQSLQRQASRLRRLREEQEVYNSMSKKMESMQLSTKVNLNVGGQHFTTTVHTLTKDPDSMLAAMFSGRFPMKPSEDGTFFIDRDGTYFRYILNYLRDGKLSLPEGATFFEEIEAEAGFYQIQGILDELGQPRPAKGSIRGAEATKPFAESEILTQEHAKILIGMIPYKSGKWRLLFRASRDGFAAESFHSKCDDKGPTVTVVQSGSFVFGGFADAAWSSPGTGNRQVDSFAKQAFLFSFVNPFGMGPVRIPAKENESGLTIVSDSTYGPTFRDDDRTHTYSAWLHISDNANSSRSNCCDIREGGVRIKGKSPRELFFTSTNKFNVDDYEMFEFF</sequence>
<dbReference type="Proteomes" id="UP001159405">
    <property type="component" value="Unassembled WGS sequence"/>
</dbReference>
<dbReference type="InterPro" id="IPR006571">
    <property type="entry name" value="TLDc_dom"/>
</dbReference>
<dbReference type="PANTHER" id="PTHR11145">
    <property type="entry name" value="BTB/POZ DOMAIN-CONTAINING ADAPTER FOR CUL3-MEDIATED RHOA DEGRADATION PROTEIN FAMILY MEMBER"/>
    <property type="match status" value="1"/>
</dbReference>
<dbReference type="PANTHER" id="PTHR11145:SF8">
    <property type="entry name" value="RE57120P"/>
    <property type="match status" value="1"/>
</dbReference>
<dbReference type="InterPro" id="IPR045068">
    <property type="entry name" value="BACURD1-3"/>
</dbReference>
<proteinExistence type="predicted"/>
<dbReference type="SMART" id="SM00584">
    <property type="entry name" value="TLDc"/>
    <property type="match status" value="1"/>
</dbReference>
<dbReference type="EMBL" id="CALNXK010000026">
    <property type="protein sequence ID" value="CAH3113410.1"/>
    <property type="molecule type" value="Genomic_DNA"/>
</dbReference>
<feature type="domain" description="TLDc" evidence="3">
    <location>
        <begin position="181"/>
        <end position="364"/>
    </location>
</feature>
<feature type="coiled-coil region" evidence="1">
    <location>
        <begin position="17"/>
        <end position="51"/>
    </location>
</feature>
<dbReference type="SMART" id="SM00225">
    <property type="entry name" value="BTB"/>
    <property type="match status" value="1"/>
</dbReference>
<keyword evidence="5" id="KW-1185">Reference proteome</keyword>
<comment type="caution">
    <text evidence="4">The sequence shown here is derived from an EMBL/GenBank/DDBJ whole genome shotgun (WGS) entry which is preliminary data.</text>
</comment>
<evidence type="ECO:0000313" key="4">
    <source>
        <dbReference type="EMBL" id="CAH3113410.1"/>
    </source>
</evidence>
<reference evidence="4 5" key="1">
    <citation type="submission" date="2022-05" db="EMBL/GenBank/DDBJ databases">
        <authorList>
            <consortium name="Genoscope - CEA"/>
            <person name="William W."/>
        </authorList>
    </citation>
    <scope>NUCLEOTIDE SEQUENCE [LARGE SCALE GENOMIC DNA]</scope>
</reference>
<dbReference type="PROSITE" id="PS50097">
    <property type="entry name" value="BTB"/>
    <property type="match status" value="1"/>
</dbReference>
<dbReference type="InterPro" id="IPR000210">
    <property type="entry name" value="BTB/POZ_dom"/>
</dbReference>
<dbReference type="Pfam" id="PF02214">
    <property type="entry name" value="BTB_2"/>
    <property type="match status" value="1"/>
</dbReference>